<keyword evidence="6 8" id="KW-0368">Histidine biosynthesis</keyword>
<dbReference type="NCBIfam" id="TIGR01856">
    <property type="entry name" value="hisJ_fam"/>
    <property type="match status" value="1"/>
</dbReference>
<reference evidence="10" key="1">
    <citation type="submission" date="2022-06" db="EMBL/GenBank/DDBJ databases">
        <title>Aquibacillus sp. a new bacterium isolated from soil saline samples.</title>
        <authorList>
            <person name="Galisteo C."/>
            <person name="De La Haba R."/>
            <person name="Sanchez-Porro C."/>
            <person name="Ventosa A."/>
        </authorList>
    </citation>
    <scope>NUCLEOTIDE SEQUENCE</scope>
    <source>
        <strain evidence="10">JCM 12387</strain>
    </source>
</reference>
<comment type="pathway">
    <text evidence="1 8">Amino-acid biosynthesis; L-histidine biosynthesis; L-histidine from 5-phospho-alpha-D-ribose 1-diphosphate: step 8/9.</text>
</comment>
<organism evidence="10 11">
    <name type="scientific">Aquibacillus koreensis</name>
    <dbReference type="NCBI Taxonomy" id="279446"/>
    <lineage>
        <taxon>Bacteria</taxon>
        <taxon>Bacillati</taxon>
        <taxon>Bacillota</taxon>
        <taxon>Bacilli</taxon>
        <taxon>Bacillales</taxon>
        <taxon>Bacillaceae</taxon>
        <taxon>Aquibacillus</taxon>
    </lineage>
</organism>
<proteinExistence type="inferred from homology"/>
<dbReference type="NCBIfam" id="NF005996">
    <property type="entry name" value="PRK08123.1"/>
    <property type="match status" value="1"/>
</dbReference>
<keyword evidence="11" id="KW-1185">Reference proteome</keyword>
<dbReference type="Proteomes" id="UP001145072">
    <property type="component" value="Unassembled WGS sequence"/>
</dbReference>
<comment type="similarity">
    <text evidence="2 8">Belongs to the PHP hydrolase family. HisK subfamily.</text>
</comment>
<comment type="catalytic activity">
    <reaction evidence="7 8">
        <text>L-histidinol phosphate + H2O = L-histidinol + phosphate</text>
        <dbReference type="Rhea" id="RHEA:14465"/>
        <dbReference type="ChEBI" id="CHEBI:15377"/>
        <dbReference type="ChEBI" id="CHEBI:43474"/>
        <dbReference type="ChEBI" id="CHEBI:57699"/>
        <dbReference type="ChEBI" id="CHEBI:57980"/>
        <dbReference type="EC" id="3.1.3.15"/>
    </reaction>
</comment>
<protein>
    <recommendedName>
        <fullName evidence="3 8">Histidinol-phosphatase</fullName>
        <shortName evidence="8">HolPase</shortName>
        <ecNumber evidence="3 8">3.1.3.15</ecNumber>
    </recommendedName>
</protein>
<dbReference type="SUPFAM" id="SSF89550">
    <property type="entry name" value="PHP domain-like"/>
    <property type="match status" value="1"/>
</dbReference>
<evidence type="ECO:0000256" key="7">
    <source>
        <dbReference type="ARBA" id="ARBA00049158"/>
    </source>
</evidence>
<evidence type="ECO:0000313" key="10">
    <source>
        <dbReference type="EMBL" id="MDC3421278.1"/>
    </source>
</evidence>
<evidence type="ECO:0000313" key="11">
    <source>
        <dbReference type="Proteomes" id="UP001145072"/>
    </source>
</evidence>
<gene>
    <name evidence="10" type="primary">hisJ</name>
    <name evidence="10" type="ORF">NC661_12950</name>
</gene>
<accession>A0A9X3WMD7</accession>
<keyword evidence="5 8" id="KW-0378">Hydrolase</keyword>
<feature type="domain" description="PHP" evidence="9">
    <location>
        <begin position="6"/>
        <end position="218"/>
    </location>
</feature>
<dbReference type="InterPro" id="IPR010140">
    <property type="entry name" value="Histidinol_P_phosphatase_HisJ"/>
</dbReference>
<comment type="caution">
    <text evidence="10">The sequence shown here is derived from an EMBL/GenBank/DDBJ whole genome shotgun (WGS) entry which is preliminary data.</text>
</comment>
<dbReference type="InterPro" id="IPR004013">
    <property type="entry name" value="PHP_dom"/>
</dbReference>
<evidence type="ECO:0000256" key="4">
    <source>
        <dbReference type="ARBA" id="ARBA00022605"/>
    </source>
</evidence>
<keyword evidence="4 8" id="KW-0028">Amino-acid biosynthesis</keyword>
<dbReference type="Gene3D" id="3.20.20.140">
    <property type="entry name" value="Metal-dependent hydrolases"/>
    <property type="match status" value="1"/>
</dbReference>
<evidence type="ECO:0000256" key="2">
    <source>
        <dbReference type="ARBA" id="ARBA00009152"/>
    </source>
</evidence>
<evidence type="ECO:0000256" key="3">
    <source>
        <dbReference type="ARBA" id="ARBA00013085"/>
    </source>
</evidence>
<dbReference type="GO" id="GO:0005737">
    <property type="term" value="C:cytoplasm"/>
    <property type="evidence" value="ECO:0007669"/>
    <property type="project" value="TreeGrafter"/>
</dbReference>
<dbReference type="GO" id="GO:0004401">
    <property type="term" value="F:histidinol-phosphatase activity"/>
    <property type="evidence" value="ECO:0007669"/>
    <property type="project" value="UniProtKB-UniRule"/>
</dbReference>
<evidence type="ECO:0000256" key="5">
    <source>
        <dbReference type="ARBA" id="ARBA00022801"/>
    </source>
</evidence>
<dbReference type="CDD" id="cd12110">
    <property type="entry name" value="PHP_HisPPase_Hisj_like"/>
    <property type="match status" value="1"/>
</dbReference>
<name>A0A9X3WMD7_9BACI</name>
<dbReference type="PANTHER" id="PTHR21039">
    <property type="entry name" value="HISTIDINOL PHOSPHATASE-RELATED"/>
    <property type="match status" value="1"/>
</dbReference>
<dbReference type="InterPro" id="IPR016195">
    <property type="entry name" value="Pol/histidinol_Pase-like"/>
</dbReference>
<evidence type="ECO:0000259" key="9">
    <source>
        <dbReference type="Pfam" id="PF02811"/>
    </source>
</evidence>
<dbReference type="EC" id="3.1.3.15" evidence="3 8"/>
<dbReference type="GO" id="GO:0000105">
    <property type="term" value="P:L-histidine biosynthetic process"/>
    <property type="evidence" value="ECO:0007669"/>
    <property type="project" value="UniProtKB-UniRule"/>
</dbReference>
<dbReference type="Pfam" id="PF02811">
    <property type="entry name" value="PHP"/>
    <property type="match status" value="1"/>
</dbReference>
<evidence type="ECO:0000256" key="8">
    <source>
        <dbReference type="RuleBase" id="RU366003"/>
    </source>
</evidence>
<evidence type="ECO:0000256" key="6">
    <source>
        <dbReference type="ARBA" id="ARBA00023102"/>
    </source>
</evidence>
<dbReference type="AlphaFoldDB" id="A0A9X3WMD7"/>
<sequence length="278" mass="31710">MVLHGDFHIHTNFCPHGSKDDMESYVVTAINKGMKSISFTEHAPLPKAFQDPTPEKDSAMKWEDIDAYFDEANRLKRLYENKLQINVGFEVDYIVGFEGETMEFLNKYGPIIEDAILSVHMLQAPNGEYACVDFSADEFERIIKLFGSVEQVYACYYDTVKQAVQSDLGTCKPMRIGHLTLIEKFSKLYPSKKDFREKIMELLGLIKKKNLQLDINTAGLYKEYCGLTYPNPGIMQQAKEMSIPMVIGSDSHTSKHIGRGFELLPDHMEFVAPDNIRN</sequence>
<dbReference type="PANTHER" id="PTHR21039:SF0">
    <property type="entry name" value="HISTIDINOL-PHOSPHATASE"/>
    <property type="match status" value="1"/>
</dbReference>
<evidence type="ECO:0000256" key="1">
    <source>
        <dbReference type="ARBA" id="ARBA00004970"/>
    </source>
</evidence>
<dbReference type="EMBL" id="JAMQJZ010000010">
    <property type="protein sequence ID" value="MDC3421278.1"/>
    <property type="molecule type" value="Genomic_DNA"/>
</dbReference>
<dbReference type="RefSeq" id="WP_259869543.1">
    <property type="nucleotide sequence ID" value="NZ_JAMQJZ010000010.1"/>
</dbReference>